<dbReference type="GO" id="GO:0004984">
    <property type="term" value="F:olfactory receptor activity"/>
    <property type="evidence" value="ECO:0007669"/>
    <property type="project" value="InterPro"/>
</dbReference>
<feature type="transmembrane region" description="Helical" evidence="9">
    <location>
        <begin position="40"/>
        <end position="62"/>
    </location>
</feature>
<comment type="subcellular location">
    <subcellularLocation>
        <location evidence="9">Cell membrane</location>
        <topology evidence="9">Multi-pass membrane protein</topology>
    </subcellularLocation>
    <subcellularLocation>
        <location evidence="1">Membrane</location>
        <topology evidence="1">Multi-pass membrane protein</topology>
    </subcellularLocation>
</comment>
<dbReference type="GO" id="GO:0005886">
    <property type="term" value="C:plasma membrane"/>
    <property type="evidence" value="ECO:0007669"/>
    <property type="project" value="UniProtKB-SubCell"/>
</dbReference>
<evidence type="ECO:0000256" key="2">
    <source>
        <dbReference type="ARBA" id="ARBA00022606"/>
    </source>
</evidence>
<keyword evidence="7 9" id="KW-0675">Receptor</keyword>
<evidence type="ECO:0000256" key="4">
    <source>
        <dbReference type="ARBA" id="ARBA00022725"/>
    </source>
</evidence>
<dbReference type="EMBL" id="MT646151">
    <property type="protein sequence ID" value="QZA75629.1"/>
    <property type="molecule type" value="mRNA"/>
</dbReference>
<keyword evidence="5 9" id="KW-1133">Transmembrane helix</keyword>
<feature type="transmembrane region" description="Helical" evidence="9">
    <location>
        <begin position="217"/>
        <end position="240"/>
    </location>
</feature>
<evidence type="ECO:0000256" key="7">
    <source>
        <dbReference type="ARBA" id="ARBA00023170"/>
    </source>
</evidence>
<evidence type="ECO:0000256" key="5">
    <source>
        <dbReference type="ARBA" id="ARBA00022989"/>
    </source>
</evidence>
<feature type="compositionally biased region" description="Basic and acidic residues" evidence="10">
    <location>
        <begin position="125"/>
        <end position="135"/>
    </location>
</feature>
<keyword evidence="2 9" id="KW-0716">Sensory transduction</keyword>
<feature type="transmembrane region" description="Helical" evidence="9">
    <location>
        <begin position="161"/>
        <end position="183"/>
    </location>
</feature>
<organism evidence="11">
    <name type="scientific">Plutella xylostella</name>
    <name type="common">Diamondback moth</name>
    <name type="synonym">Plutella maculipennis</name>
    <dbReference type="NCBI Taxonomy" id="51655"/>
    <lineage>
        <taxon>Eukaryota</taxon>
        <taxon>Metazoa</taxon>
        <taxon>Ecdysozoa</taxon>
        <taxon>Arthropoda</taxon>
        <taxon>Hexapoda</taxon>
        <taxon>Insecta</taxon>
        <taxon>Pterygota</taxon>
        <taxon>Neoptera</taxon>
        <taxon>Endopterygota</taxon>
        <taxon>Lepidoptera</taxon>
        <taxon>Glossata</taxon>
        <taxon>Ditrysia</taxon>
        <taxon>Yponomeutoidea</taxon>
        <taxon>Plutellidae</taxon>
        <taxon>Plutella</taxon>
    </lineage>
</organism>
<evidence type="ECO:0000256" key="10">
    <source>
        <dbReference type="SAM" id="MobiDB-lite"/>
    </source>
</evidence>
<reference evidence="11" key="1">
    <citation type="submission" date="2020-06" db="EMBL/GenBank/DDBJ databases">
        <authorList>
            <person name="Liu X.-L."/>
        </authorList>
    </citation>
    <scope>NUCLEOTIDE SEQUENCE</scope>
</reference>
<evidence type="ECO:0000313" key="11">
    <source>
        <dbReference type="EMBL" id="QZA75629.1"/>
    </source>
</evidence>
<dbReference type="GO" id="GO:0005549">
    <property type="term" value="F:odorant binding"/>
    <property type="evidence" value="ECO:0007669"/>
    <property type="project" value="InterPro"/>
</dbReference>
<name>A0A8G1LUJ8_PLUXY</name>
<accession>A0A8G1LUJ8</accession>
<feature type="transmembrane region" description="Helical" evidence="9">
    <location>
        <begin position="74"/>
        <end position="96"/>
    </location>
</feature>
<dbReference type="GO" id="GO:0007165">
    <property type="term" value="P:signal transduction"/>
    <property type="evidence" value="ECO:0007669"/>
    <property type="project" value="UniProtKB-KW"/>
</dbReference>
<keyword evidence="6 9" id="KW-0472">Membrane</keyword>
<evidence type="ECO:0000256" key="1">
    <source>
        <dbReference type="ARBA" id="ARBA00004141"/>
    </source>
</evidence>
<evidence type="ECO:0000256" key="8">
    <source>
        <dbReference type="ARBA" id="ARBA00023224"/>
    </source>
</evidence>
<evidence type="ECO:0000256" key="6">
    <source>
        <dbReference type="ARBA" id="ARBA00023136"/>
    </source>
</evidence>
<evidence type="ECO:0000256" key="9">
    <source>
        <dbReference type="RuleBase" id="RU351113"/>
    </source>
</evidence>
<keyword evidence="8 9" id="KW-0807">Transducer</keyword>
<dbReference type="Pfam" id="PF02949">
    <property type="entry name" value="7tm_6"/>
    <property type="match status" value="1"/>
</dbReference>
<protein>
    <recommendedName>
        <fullName evidence="9">Odorant receptor</fullName>
    </recommendedName>
</protein>
<feature type="region of interest" description="Disordered" evidence="10">
    <location>
        <begin position="112"/>
        <end position="135"/>
    </location>
</feature>
<comment type="caution">
    <text evidence="9">Lacks conserved residue(s) required for the propagation of feature annotation.</text>
</comment>
<sequence length="425" mass="49265">MSATEKFDHSLYRTKMALLASGIKFSEGNMNKFLDHIINYWLFYFNCFWLYMDVIGELIWTYEGIQEGRSFEEISVMAPCITVCLLATAKSMPLYLQRGILTNVVKELREIHPDTDGDESEDDDGERRNDDGERRNDEDVVVLERDIAKAAIKHFDSIMQLFLFLCVSVFTFFCLLPLLLMVYQRYTTGVAEVQFPFSVKYFFDIDVNHSSIWPVVYFHQVVSTLIVSLNVYGSDSLFYACCNFIQMHFRILQCQIEFLIGRQWGPNDSHTLNEKFKGIVRRHQGLTEIVRQLEFLYSYSSLFNFVTSSFLICLSGFIVTTSKETRLVLCFVTFLFMSLAQISIFCYGGDLIMQSSKDVSAAVYRSRWFVADERLKRSMFIVLARAQRPCKLTAANFADLNLSAFATVLRRSWSYFALLKTMNDQ</sequence>
<feature type="transmembrane region" description="Helical" evidence="9">
    <location>
        <begin position="326"/>
        <end position="347"/>
    </location>
</feature>
<keyword evidence="3 9" id="KW-0812">Transmembrane</keyword>
<evidence type="ECO:0000256" key="3">
    <source>
        <dbReference type="ARBA" id="ARBA00022692"/>
    </source>
</evidence>
<dbReference type="AlphaFoldDB" id="A0A8G1LUJ8"/>
<comment type="similarity">
    <text evidence="9">Belongs to the insect chemoreceptor superfamily. Heteromeric odorant receptor channel (TC 1.A.69) family.</text>
</comment>
<proteinExistence type="evidence at transcript level"/>
<dbReference type="InterPro" id="IPR004117">
    <property type="entry name" value="7tm6_olfct_rcpt"/>
</dbReference>
<feature type="transmembrane region" description="Helical" evidence="9">
    <location>
        <begin position="301"/>
        <end position="320"/>
    </location>
</feature>
<dbReference type="PANTHER" id="PTHR21137">
    <property type="entry name" value="ODORANT RECEPTOR"/>
    <property type="match status" value="1"/>
</dbReference>
<keyword evidence="4 9" id="KW-0552">Olfaction</keyword>
<dbReference type="PANTHER" id="PTHR21137:SF44">
    <property type="entry name" value="ODORANT RECEPTOR 13A-RELATED"/>
    <property type="match status" value="1"/>
</dbReference>